<dbReference type="EMBL" id="VBUT01000004">
    <property type="protein sequence ID" value="TLF78350.1"/>
    <property type="molecule type" value="Genomic_DNA"/>
</dbReference>
<evidence type="ECO:0000256" key="4">
    <source>
        <dbReference type="ARBA" id="ARBA00022801"/>
    </source>
</evidence>
<dbReference type="InterPro" id="IPR052919">
    <property type="entry name" value="TA_system_RNase"/>
</dbReference>
<comment type="caution">
    <text evidence="7">The sequence shown here is derived from an EMBL/GenBank/DDBJ whole genome shotgun (WGS) entry which is preliminary data.</text>
</comment>
<gene>
    <name evidence="7" type="ORF">FEK34_10845</name>
</gene>
<keyword evidence="4" id="KW-0378">Hydrolase</keyword>
<evidence type="ECO:0000259" key="6">
    <source>
        <dbReference type="Pfam" id="PF01850"/>
    </source>
</evidence>
<dbReference type="InterPro" id="IPR002716">
    <property type="entry name" value="PIN_dom"/>
</dbReference>
<organism evidence="7 8">
    <name type="scientific">Nocardia cyriacigeorgica</name>
    <dbReference type="NCBI Taxonomy" id="135487"/>
    <lineage>
        <taxon>Bacteria</taxon>
        <taxon>Bacillati</taxon>
        <taxon>Actinomycetota</taxon>
        <taxon>Actinomycetes</taxon>
        <taxon>Mycobacteriales</taxon>
        <taxon>Nocardiaceae</taxon>
        <taxon>Nocardia</taxon>
    </lineage>
</organism>
<evidence type="ECO:0000256" key="1">
    <source>
        <dbReference type="ARBA" id="ARBA00022649"/>
    </source>
</evidence>
<dbReference type="Pfam" id="PF01850">
    <property type="entry name" value="PIN"/>
    <property type="match status" value="1"/>
</dbReference>
<dbReference type="InterPro" id="IPR029060">
    <property type="entry name" value="PIN-like_dom_sf"/>
</dbReference>
<dbReference type="RefSeq" id="WP_138447726.1">
    <property type="nucleotide sequence ID" value="NZ_VBUT01000004.1"/>
</dbReference>
<dbReference type="CDD" id="cd09872">
    <property type="entry name" value="PIN_Sll0205-like"/>
    <property type="match status" value="1"/>
</dbReference>
<dbReference type="GO" id="GO:0046872">
    <property type="term" value="F:metal ion binding"/>
    <property type="evidence" value="ECO:0007669"/>
    <property type="project" value="UniProtKB-KW"/>
</dbReference>
<evidence type="ECO:0000256" key="5">
    <source>
        <dbReference type="ARBA" id="ARBA00022842"/>
    </source>
</evidence>
<reference evidence="7 8" key="1">
    <citation type="submission" date="2019-05" db="EMBL/GenBank/DDBJ databases">
        <title>Genomes sequences of two Nocardia cyriacigeorgica environmental isolates, type strains Nocardia asteroides ATCC 19247 and Nocardia cyriacigeorgica DSM 44484.</title>
        <authorList>
            <person name="Vautrin F."/>
            <person name="Bergeron E."/>
            <person name="Dubost A."/>
            <person name="Abrouk D."/>
            <person name="Rodriguez Nava V."/>
            <person name="Pujic P."/>
        </authorList>
    </citation>
    <scope>NUCLEOTIDE SEQUENCE [LARGE SCALE GENOMIC DNA]</scope>
    <source>
        <strain evidence="7 8">EML 446</strain>
    </source>
</reference>
<accession>A0A5R8NRN6</accession>
<sequence length="124" mass="13855">MSLLLDTHVALWWLDGDPRLSEDLIDTLDHEPDVYLSAATIWEVAIKQAAGKLDGPPDLPQLLRDSGFVELPIDHRHGTVAGRLPLIHRDPFDRMLVAQAQCEGLRLVTADPWCQKYDVGILPV</sequence>
<dbReference type="InterPro" id="IPR041705">
    <property type="entry name" value="PIN_Sll0205"/>
</dbReference>
<dbReference type="SUPFAM" id="SSF88723">
    <property type="entry name" value="PIN domain-like"/>
    <property type="match status" value="1"/>
</dbReference>
<protein>
    <submittedName>
        <fullName evidence="7">Type II toxin-antitoxin system VapC family toxin</fullName>
    </submittedName>
</protein>
<keyword evidence="2" id="KW-0540">Nuclease</keyword>
<evidence type="ECO:0000256" key="2">
    <source>
        <dbReference type="ARBA" id="ARBA00022722"/>
    </source>
</evidence>
<evidence type="ECO:0000313" key="7">
    <source>
        <dbReference type="EMBL" id="TLF78350.1"/>
    </source>
</evidence>
<feature type="domain" description="PIN" evidence="6">
    <location>
        <begin position="4"/>
        <end position="112"/>
    </location>
</feature>
<keyword evidence="3" id="KW-0479">Metal-binding</keyword>
<dbReference type="AlphaFoldDB" id="A0A5R8NRN6"/>
<dbReference type="Gene3D" id="3.40.50.1010">
    <property type="entry name" value="5'-nuclease"/>
    <property type="match status" value="1"/>
</dbReference>
<keyword evidence="5" id="KW-0460">Magnesium</keyword>
<dbReference type="GO" id="GO:0004518">
    <property type="term" value="F:nuclease activity"/>
    <property type="evidence" value="ECO:0007669"/>
    <property type="project" value="UniProtKB-KW"/>
</dbReference>
<dbReference type="PANTHER" id="PTHR36173">
    <property type="entry name" value="RIBONUCLEASE VAPC16-RELATED"/>
    <property type="match status" value="1"/>
</dbReference>
<evidence type="ECO:0000256" key="3">
    <source>
        <dbReference type="ARBA" id="ARBA00022723"/>
    </source>
</evidence>
<evidence type="ECO:0000313" key="8">
    <source>
        <dbReference type="Proteomes" id="UP000306378"/>
    </source>
</evidence>
<dbReference type="PANTHER" id="PTHR36173:SF2">
    <property type="entry name" value="RIBONUCLEASE VAPC16"/>
    <property type="match status" value="1"/>
</dbReference>
<dbReference type="GO" id="GO:0016787">
    <property type="term" value="F:hydrolase activity"/>
    <property type="evidence" value="ECO:0007669"/>
    <property type="project" value="UniProtKB-KW"/>
</dbReference>
<name>A0A5R8NRN6_9NOCA</name>
<dbReference type="Proteomes" id="UP000306378">
    <property type="component" value="Unassembled WGS sequence"/>
</dbReference>
<keyword evidence="1" id="KW-1277">Toxin-antitoxin system</keyword>
<proteinExistence type="predicted"/>